<dbReference type="Gene3D" id="2.60.480.10">
    <property type="entry name" value="eubacterium ventriosum atcc domain"/>
    <property type="match status" value="1"/>
</dbReference>
<dbReference type="EMBL" id="FQXR01000003">
    <property type="protein sequence ID" value="SHH64119.1"/>
    <property type="molecule type" value="Genomic_DNA"/>
</dbReference>
<organism evidence="3 4">
    <name type="scientific">Sporanaerobacter acetigenes DSM 13106</name>
    <dbReference type="NCBI Taxonomy" id="1123281"/>
    <lineage>
        <taxon>Bacteria</taxon>
        <taxon>Bacillati</taxon>
        <taxon>Bacillota</taxon>
        <taxon>Tissierellia</taxon>
        <taxon>Tissierellales</taxon>
        <taxon>Sporanaerobacteraceae</taxon>
        <taxon>Sporanaerobacter</taxon>
    </lineage>
</organism>
<keyword evidence="1" id="KW-1133">Transmembrane helix</keyword>
<protein>
    <submittedName>
        <fullName evidence="3">Stage V sporulation protein AA</fullName>
    </submittedName>
</protein>
<keyword evidence="1" id="KW-0472">Membrane</keyword>
<keyword evidence="4" id="KW-1185">Reference proteome</keyword>
<proteinExistence type="predicted"/>
<dbReference type="RefSeq" id="WP_072743270.1">
    <property type="nucleotide sequence ID" value="NZ_FQXR01000003.1"/>
</dbReference>
<evidence type="ECO:0000259" key="2">
    <source>
        <dbReference type="Pfam" id="PF12164"/>
    </source>
</evidence>
<dbReference type="Proteomes" id="UP000184389">
    <property type="component" value="Unassembled WGS sequence"/>
</dbReference>
<feature type="domain" description="Stage V sporulation protein AA" evidence="2">
    <location>
        <begin position="4"/>
        <end position="91"/>
    </location>
</feature>
<feature type="transmembrane region" description="Helical" evidence="1">
    <location>
        <begin position="100"/>
        <end position="121"/>
    </location>
</feature>
<dbReference type="InterPro" id="IPR038548">
    <property type="entry name" value="SporV_AA_N_sf"/>
</dbReference>
<evidence type="ECO:0000313" key="3">
    <source>
        <dbReference type="EMBL" id="SHH64119.1"/>
    </source>
</evidence>
<dbReference type="InterPro" id="IPR021997">
    <property type="entry name" value="SporV_AA"/>
</dbReference>
<evidence type="ECO:0000256" key="1">
    <source>
        <dbReference type="SAM" id="Phobius"/>
    </source>
</evidence>
<reference evidence="3 4" key="1">
    <citation type="submission" date="2016-11" db="EMBL/GenBank/DDBJ databases">
        <authorList>
            <person name="Jaros S."/>
            <person name="Januszkiewicz K."/>
            <person name="Wedrychowicz H."/>
        </authorList>
    </citation>
    <scope>NUCLEOTIDE SEQUENCE [LARGE SCALE GENOMIC DNA]</scope>
    <source>
        <strain evidence="3 4">DSM 13106</strain>
    </source>
</reference>
<evidence type="ECO:0000313" key="4">
    <source>
        <dbReference type="Proteomes" id="UP000184389"/>
    </source>
</evidence>
<dbReference type="STRING" id="1123281.SAMN02745180_00697"/>
<dbReference type="OrthoDB" id="9782754at2"/>
<sequence length="207" mass="23720">MDKDQIYIKLESRYSAEPNSNVLLTDVAEIYCKNSNVQKYLENLKIYKAKEEEISDFVSAIDIINKIENERDDVEVNMVGKEEILIEVKSSKKKSNFFKILKMLFVCIALFLGAGLAIVNFHEDVNMKGSMEKLYFIVTGEGKHNPLIMLIPYSIGIGIGMTAFFSSNFSNRTRRKEPGPLEVEMDLYNKNVDEFIIQKIKDTNNPL</sequence>
<accession>A0A1M5UM93</accession>
<gene>
    <name evidence="3" type="ORF">SAMN02745180_00697</name>
</gene>
<name>A0A1M5UM93_9FIRM</name>
<dbReference type="Pfam" id="PF12164">
    <property type="entry name" value="SporV_AA"/>
    <property type="match status" value="1"/>
</dbReference>
<dbReference type="AlphaFoldDB" id="A0A1M5UM93"/>
<keyword evidence="1" id="KW-0812">Transmembrane</keyword>
<feature type="transmembrane region" description="Helical" evidence="1">
    <location>
        <begin position="147"/>
        <end position="166"/>
    </location>
</feature>